<protein>
    <submittedName>
        <fullName evidence="1">19415_t:CDS:1</fullName>
    </submittedName>
</protein>
<dbReference type="EMBL" id="CAJVPY010001314">
    <property type="protein sequence ID" value="CAG8516457.1"/>
    <property type="molecule type" value="Genomic_DNA"/>
</dbReference>
<dbReference type="Proteomes" id="UP000789405">
    <property type="component" value="Unassembled WGS sequence"/>
</dbReference>
<reference evidence="1" key="1">
    <citation type="submission" date="2021-06" db="EMBL/GenBank/DDBJ databases">
        <authorList>
            <person name="Kallberg Y."/>
            <person name="Tangrot J."/>
            <person name="Rosling A."/>
        </authorList>
    </citation>
    <scope>NUCLEOTIDE SEQUENCE</scope>
    <source>
        <strain evidence="1">MA453B</strain>
    </source>
</reference>
<evidence type="ECO:0000313" key="1">
    <source>
        <dbReference type="EMBL" id="CAG8516457.1"/>
    </source>
</evidence>
<sequence length="162" mass="19342">MKTKKKYNLCILKLLKPNPPEYTLYGIYSYEQEGWVRKPKENIGNMIGKIPMHNTSVTTPYTKNEKETTLKSSISINYTIDKWLDETPILLKNLVDQDNGPLKKDEDNFTNQPWWLEPLETPTKRHYEEFNNYKNTYLCNSVWWEVPNSFEQNLYFPHPQMT</sequence>
<organism evidence="1 2">
    <name type="scientific">Dentiscutata erythropus</name>
    <dbReference type="NCBI Taxonomy" id="1348616"/>
    <lineage>
        <taxon>Eukaryota</taxon>
        <taxon>Fungi</taxon>
        <taxon>Fungi incertae sedis</taxon>
        <taxon>Mucoromycota</taxon>
        <taxon>Glomeromycotina</taxon>
        <taxon>Glomeromycetes</taxon>
        <taxon>Diversisporales</taxon>
        <taxon>Gigasporaceae</taxon>
        <taxon>Dentiscutata</taxon>
    </lineage>
</organism>
<evidence type="ECO:0000313" key="2">
    <source>
        <dbReference type="Proteomes" id="UP000789405"/>
    </source>
</evidence>
<dbReference type="AlphaFoldDB" id="A0A9N9F8D1"/>
<keyword evidence="2" id="KW-1185">Reference proteome</keyword>
<gene>
    <name evidence="1" type="ORF">DERYTH_LOCUS3649</name>
</gene>
<comment type="caution">
    <text evidence="1">The sequence shown here is derived from an EMBL/GenBank/DDBJ whole genome shotgun (WGS) entry which is preliminary data.</text>
</comment>
<proteinExistence type="predicted"/>
<name>A0A9N9F8D1_9GLOM</name>
<accession>A0A9N9F8D1</accession>